<keyword evidence="5" id="KW-0808">Transferase</keyword>
<keyword evidence="1 5" id="KW-0436">Ligase</keyword>
<dbReference type="GO" id="GO:0016874">
    <property type="term" value="F:ligase activity"/>
    <property type="evidence" value="ECO:0007669"/>
    <property type="project" value="UniProtKB-KW"/>
</dbReference>
<keyword evidence="6" id="KW-1185">Reference proteome</keyword>
<reference evidence="5 6" key="1">
    <citation type="submission" date="2024-04" db="EMBL/GenBank/DDBJ databases">
        <title>Salinicola lusitanus LLJ914,a marine bacterium isolated from the Okinawa Trough.</title>
        <authorList>
            <person name="Li J."/>
        </authorList>
    </citation>
    <scope>NUCLEOTIDE SEQUENCE [LARGE SCALE GENOMIC DNA]</scope>
    <source>
        <strain evidence="5 6">LLJ914</strain>
    </source>
</reference>
<dbReference type="PANTHER" id="PTHR43334">
    <property type="entry name" value="ACETATE--COA LIGASE [ADP-FORMING]"/>
    <property type="match status" value="1"/>
</dbReference>
<feature type="domain" description="N-acetyltransferase" evidence="4">
    <location>
        <begin position="742"/>
        <end position="911"/>
    </location>
</feature>
<dbReference type="Gene3D" id="3.30.1490.20">
    <property type="entry name" value="ATP-grasp fold, A domain"/>
    <property type="match status" value="1"/>
</dbReference>
<dbReference type="InterPro" id="IPR036291">
    <property type="entry name" value="NAD(P)-bd_dom_sf"/>
</dbReference>
<dbReference type="GO" id="GO:0016746">
    <property type="term" value="F:acyltransferase activity"/>
    <property type="evidence" value="ECO:0007669"/>
    <property type="project" value="UniProtKB-KW"/>
</dbReference>
<dbReference type="InterPro" id="IPR032875">
    <property type="entry name" value="Succ_CoA_lig_flav_dom"/>
</dbReference>
<keyword evidence="5" id="KW-0012">Acyltransferase</keyword>
<dbReference type="InterPro" id="IPR013815">
    <property type="entry name" value="ATP_grasp_subdomain_1"/>
</dbReference>
<gene>
    <name evidence="5" type="ORF">AAGT95_16020</name>
</gene>
<dbReference type="Pfam" id="PF13380">
    <property type="entry name" value="CoA_binding_2"/>
    <property type="match status" value="1"/>
</dbReference>
<dbReference type="SUPFAM" id="SSF51735">
    <property type="entry name" value="NAD(P)-binding Rossmann-fold domains"/>
    <property type="match status" value="1"/>
</dbReference>
<dbReference type="SUPFAM" id="SSF52210">
    <property type="entry name" value="Succinyl-CoA synthetase domains"/>
    <property type="match status" value="2"/>
</dbReference>
<dbReference type="Gene3D" id="3.30.470.20">
    <property type="entry name" value="ATP-grasp fold, B domain"/>
    <property type="match status" value="1"/>
</dbReference>
<dbReference type="Gene3D" id="3.40.50.261">
    <property type="entry name" value="Succinyl-CoA synthetase domains"/>
    <property type="match status" value="2"/>
</dbReference>
<dbReference type="InterPro" id="IPR051538">
    <property type="entry name" value="Acyl-CoA_Synth/Transferase"/>
</dbReference>
<dbReference type="PANTHER" id="PTHR43334:SF1">
    <property type="entry name" value="3-HYDROXYPROPIONATE--COA LIGASE [ADP-FORMING]"/>
    <property type="match status" value="1"/>
</dbReference>
<dbReference type="Gene3D" id="3.40.50.720">
    <property type="entry name" value="NAD(P)-binding Rossmann-like Domain"/>
    <property type="match status" value="1"/>
</dbReference>
<evidence type="ECO:0000313" key="5">
    <source>
        <dbReference type="EMBL" id="XAD53340.1"/>
    </source>
</evidence>
<dbReference type="Pfam" id="PF13302">
    <property type="entry name" value="Acetyltransf_3"/>
    <property type="match status" value="1"/>
</dbReference>
<name>A0ABZ3CQE1_9GAMM</name>
<evidence type="ECO:0000259" key="4">
    <source>
        <dbReference type="PROSITE" id="PS51186"/>
    </source>
</evidence>
<proteinExistence type="predicted"/>
<dbReference type="Proteomes" id="UP001453229">
    <property type="component" value="Chromosome"/>
</dbReference>
<evidence type="ECO:0000256" key="2">
    <source>
        <dbReference type="ARBA" id="ARBA00022741"/>
    </source>
</evidence>
<dbReference type="Gene3D" id="3.40.630.30">
    <property type="match status" value="1"/>
</dbReference>
<dbReference type="RefSeq" id="WP_342594449.1">
    <property type="nucleotide sequence ID" value="NZ_CP151919.1"/>
</dbReference>
<evidence type="ECO:0000313" key="6">
    <source>
        <dbReference type="Proteomes" id="UP001453229"/>
    </source>
</evidence>
<dbReference type="InterPro" id="IPR000182">
    <property type="entry name" value="GNAT_dom"/>
</dbReference>
<dbReference type="SUPFAM" id="SSF56059">
    <property type="entry name" value="Glutathione synthetase ATP-binding domain-like"/>
    <property type="match status" value="1"/>
</dbReference>
<keyword evidence="3" id="KW-0067">ATP-binding</keyword>
<dbReference type="InterPro" id="IPR016181">
    <property type="entry name" value="Acyl_CoA_acyltransferase"/>
</dbReference>
<protein>
    <submittedName>
        <fullName evidence="5">Bifunctional acetate--CoA ligase family protein/GNAT family N-acetyltransferase</fullName>
        <ecNumber evidence="5">2.3.1.-</ecNumber>
    </submittedName>
</protein>
<dbReference type="InterPro" id="IPR016102">
    <property type="entry name" value="Succinyl-CoA_synth-like"/>
</dbReference>
<dbReference type="Pfam" id="PF13549">
    <property type="entry name" value="ATP-grasp_5"/>
    <property type="match status" value="1"/>
</dbReference>
<dbReference type="PROSITE" id="PS51186">
    <property type="entry name" value="GNAT"/>
    <property type="match status" value="1"/>
</dbReference>
<dbReference type="Pfam" id="PF13607">
    <property type="entry name" value="Succ_CoA_lig"/>
    <property type="match status" value="1"/>
</dbReference>
<dbReference type="SUPFAM" id="SSF55729">
    <property type="entry name" value="Acyl-CoA N-acyltransferases (Nat)"/>
    <property type="match status" value="1"/>
</dbReference>
<dbReference type="InterPro" id="IPR003781">
    <property type="entry name" value="CoA-bd"/>
</dbReference>
<evidence type="ECO:0000256" key="1">
    <source>
        <dbReference type="ARBA" id="ARBA00022598"/>
    </source>
</evidence>
<dbReference type="EC" id="2.3.1.-" evidence="5"/>
<dbReference type="EMBL" id="CP151919">
    <property type="protein sequence ID" value="XAD53340.1"/>
    <property type="molecule type" value="Genomic_DNA"/>
</dbReference>
<accession>A0ABZ3CQE1</accession>
<dbReference type="SMART" id="SM00881">
    <property type="entry name" value="CoA_binding"/>
    <property type="match status" value="1"/>
</dbReference>
<sequence length="927" mass="101948">MATQFLRRFFAPRSLVVIGASPKPESMGGIVLQNLLQAGFAGPVWAINPRGYQEVHGVTCFRRIADLPEIPDLAIVCSPLSGVPAVLERLGRRQVRAALIVSGGASLEDDSRDGKALRARLERATLRSGMRVLGPECLGVAVPSMKLNATYASQPIGDGSVAYLGQSGMLGNAMIDWAAGREVGFSHLVTLGDSLDVQLPDLIDYLNQSGRCRALLLHLEAFGNARHFMTALRESSRNRLVLAIKSGRTAEATLRPVSSTAGVDRRDAIVDAALARAGVVRVGDSDELFDALETLSRLKPPKGDRLAIVSNGVGPALLAIDRLIDGGGRLAELGETAAGALKERRLDVSRPGRNPVDLGGRATPEDYLSALEIVARDPNVDAVLVLHAPTRLAPSLATANMLIEARQRFRHRLLVSWMGLKEALEARAACNRAGIPSYVSPEKAVRAFLHLVRYRQVQHLLQETPPSLPFDSSTGSRQRCHALIDDALNRRRDRLTHQETGEVLAAYGIECAPSEYVFDLEQAERATERLQGPWAVKIVHRDNCEPFRYWGESRRQATSLVQDLEQPGSVVDAVVRLEARVGEALPDSPIYSYCLQTMQRGKGSLQLCAGITRDAEFGPVIVFGMGGYKVDVMADRQTALPPLNMRLAEELMDRTRAGRLIREHSEDPDSAVGWVARLLVKLSQMASDLPRLKGLEINPLLLNHEGMMAVDFALDLGPASTQAIMPYPEQLRETVTLNGMEIEIRPIRGEDAPLITHFHTFLSEQSIRYRYFHHKAVLSPRELSQLSQINYDRQMAFIAVRRVEQAGGQQSGAAGTASPSEEMLGVVRVWNDSDNIRTEFSIIVRDDLHGSGLGRRLMRKMIDYSRQVGTLVMEGTILSDNLPMRRLLTSLGFELRTNVEEGTVEATLKLNEPQSDWQRHRLDAAMD</sequence>
<organism evidence="5 6">
    <name type="scientific">Salinicola lusitanus</name>
    <dbReference type="NCBI Taxonomy" id="1949085"/>
    <lineage>
        <taxon>Bacteria</taxon>
        <taxon>Pseudomonadati</taxon>
        <taxon>Pseudomonadota</taxon>
        <taxon>Gammaproteobacteria</taxon>
        <taxon>Oceanospirillales</taxon>
        <taxon>Halomonadaceae</taxon>
        <taxon>Salinicola</taxon>
    </lineage>
</organism>
<evidence type="ECO:0000256" key="3">
    <source>
        <dbReference type="ARBA" id="ARBA00022840"/>
    </source>
</evidence>
<keyword evidence="2" id="KW-0547">Nucleotide-binding</keyword>